<keyword evidence="2" id="KW-0812">Transmembrane</keyword>
<feature type="region of interest" description="Disordered" evidence="1">
    <location>
        <begin position="21"/>
        <end position="41"/>
    </location>
</feature>
<feature type="transmembrane region" description="Helical" evidence="2">
    <location>
        <begin position="49"/>
        <end position="67"/>
    </location>
</feature>
<dbReference type="Proteomes" id="UP000076502">
    <property type="component" value="Unassembled WGS sequence"/>
</dbReference>
<evidence type="ECO:0000313" key="4">
    <source>
        <dbReference type="Proteomes" id="UP000076502"/>
    </source>
</evidence>
<dbReference type="OrthoDB" id="4504960at2759"/>
<protein>
    <submittedName>
        <fullName evidence="3">Uncharacterized protein</fullName>
    </submittedName>
</protein>
<keyword evidence="2" id="KW-0472">Membrane</keyword>
<feature type="non-terminal residue" evidence="3">
    <location>
        <position position="1"/>
    </location>
</feature>
<dbReference type="EMBL" id="KQ434773">
    <property type="protein sequence ID" value="KZC03989.1"/>
    <property type="molecule type" value="Genomic_DNA"/>
</dbReference>
<keyword evidence="4" id="KW-1185">Reference proteome</keyword>
<organism evidence="3 4">
    <name type="scientific">Dufourea novaeangliae</name>
    <name type="common">Sweat bee</name>
    <dbReference type="NCBI Taxonomy" id="178035"/>
    <lineage>
        <taxon>Eukaryota</taxon>
        <taxon>Metazoa</taxon>
        <taxon>Ecdysozoa</taxon>
        <taxon>Arthropoda</taxon>
        <taxon>Hexapoda</taxon>
        <taxon>Insecta</taxon>
        <taxon>Pterygota</taxon>
        <taxon>Neoptera</taxon>
        <taxon>Endopterygota</taxon>
        <taxon>Hymenoptera</taxon>
        <taxon>Apocrita</taxon>
        <taxon>Aculeata</taxon>
        <taxon>Apoidea</taxon>
        <taxon>Anthophila</taxon>
        <taxon>Halictidae</taxon>
        <taxon>Rophitinae</taxon>
        <taxon>Dufourea</taxon>
    </lineage>
</organism>
<accession>A0A154NWD2</accession>
<gene>
    <name evidence="3" type="ORF">WN55_01249</name>
</gene>
<name>A0A154NWD2_DUFNO</name>
<dbReference type="AlphaFoldDB" id="A0A154NWD2"/>
<evidence type="ECO:0000256" key="1">
    <source>
        <dbReference type="SAM" id="MobiDB-lite"/>
    </source>
</evidence>
<reference evidence="3 4" key="1">
    <citation type="submission" date="2015-07" db="EMBL/GenBank/DDBJ databases">
        <title>The genome of Dufourea novaeangliae.</title>
        <authorList>
            <person name="Pan H."/>
            <person name="Kapheim K."/>
        </authorList>
    </citation>
    <scope>NUCLEOTIDE SEQUENCE [LARGE SCALE GENOMIC DNA]</scope>
    <source>
        <strain evidence="3">0120121106</strain>
        <tissue evidence="3">Whole body</tissue>
    </source>
</reference>
<keyword evidence="2" id="KW-1133">Transmembrane helix</keyword>
<evidence type="ECO:0000313" key="3">
    <source>
        <dbReference type="EMBL" id="KZC03989.1"/>
    </source>
</evidence>
<sequence length="125" mass="13903">IQESQCSVEFEWQTNITCTCKSSTERPTAPPDTHQGVQEFSTSHSHTGTVAGIILSVIALVAALLYFRDPDKRVCLRSCLHPFSSRRSSGRVQYCRVNTTEEARLLLDVDPTQCQTDSDDDLLNA</sequence>
<feature type="non-terminal residue" evidence="3">
    <location>
        <position position="125"/>
    </location>
</feature>
<proteinExistence type="predicted"/>
<evidence type="ECO:0000256" key="2">
    <source>
        <dbReference type="SAM" id="Phobius"/>
    </source>
</evidence>